<dbReference type="GO" id="GO:0005886">
    <property type="term" value="C:plasma membrane"/>
    <property type="evidence" value="ECO:0007669"/>
    <property type="project" value="UniProtKB-SubCell"/>
</dbReference>
<dbReference type="GO" id="GO:0098719">
    <property type="term" value="P:sodium ion import across plasma membrane"/>
    <property type="evidence" value="ECO:0007669"/>
    <property type="project" value="TreeGrafter"/>
</dbReference>
<proteinExistence type="predicted"/>
<accession>A0A327QMI8</accession>
<dbReference type="GO" id="GO:0015386">
    <property type="term" value="F:potassium:proton antiporter activity"/>
    <property type="evidence" value="ECO:0007669"/>
    <property type="project" value="TreeGrafter"/>
</dbReference>
<feature type="transmembrane region" description="Helical" evidence="10">
    <location>
        <begin position="235"/>
        <end position="253"/>
    </location>
</feature>
<evidence type="ECO:0000256" key="6">
    <source>
        <dbReference type="ARBA" id="ARBA00023053"/>
    </source>
</evidence>
<organism evidence="12 13">
    <name type="scientific">Chitinophaga skermanii</name>
    <dbReference type="NCBI Taxonomy" id="331697"/>
    <lineage>
        <taxon>Bacteria</taxon>
        <taxon>Pseudomonadati</taxon>
        <taxon>Bacteroidota</taxon>
        <taxon>Chitinophagia</taxon>
        <taxon>Chitinophagales</taxon>
        <taxon>Chitinophagaceae</taxon>
        <taxon>Chitinophaga</taxon>
    </lineage>
</organism>
<evidence type="ECO:0000256" key="4">
    <source>
        <dbReference type="ARBA" id="ARBA00022692"/>
    </source>
</evidence>
<gene>
    <name evidence="12" type="ORF">LX64_02629</name>
</gene>
<keyword evidence="3" id="KW-1003">Cell membrane</keyword>
<dbReference type="OrthoDB" id="9809206at2"/>
<dbReference type="Proteomes" id="UP000249547">
    <property type="component" value="Unassembled WGS sequence"/>
</dbReference>
<evidence type="ECO:0000259" key="11">
    <source>
        <dbReference type="Pfam" id="PF00999"/>
    </source>
</evidence>
<dbReference type="Gene3D" id="6.10.140.1330">
    <property type="match status" value="1"/>
</dbReference>
<evidence type="ECO:0000313" key="13">
    <source>
        <dbReference type="Proteomes" id="UP000249547"/>
    </source>
</evidence>
<evidence type="ECO:0000256" key="3">
    <source>
        <dbReference type="ARBA" id="ARBA00022475"/>
    </source>
</evidence>
<dbReference type="PANTHER" id="PTHR10110">
    <property type="entry name" value="SODIUM/HYDROGEN EXCHANGER"/>
    <property type="match status" value="1"/>
</dbReference>
<evidence type="ECO:0000256" key="5">
    <source>
        <dbReference type="ARBA" id="ARBA00022989"/>
    </source>
</evidence>
<feature type="transmembrane region" description="Helical" evidence="10">
    <location>
        <begin position="111"/>
        <end position="130"/>
    </location>
</feature>
<evidence type="ECO:0000256" key="1">
    <source>
        <dbReference type="ARBA" id="ARBA00004651"/>
    </source>
</evidence>
<feature type="transmembrane region" description="Helical" evidence="10">
    <location>
        <begin position="388"/>
        <end position="408"/>
    </location>
</feature>
<keyword evidence="5 10" id="KW-1133">Transmembrane helix</keyword>
<evidence type="ECO:0000313" key="12">
    <source>
        <dbReference type="EMBL" id="RAJ05471.1"/>
    </source>
</evidence>
<keyword evidence="8 10" id="KW-0472">Membrane</keyword>
<evidence type="ECO:0000256" key="8">
    <source>
        <dbReference type="ARBA" id="ARBA00023136"/>
    </source>
</evidence>
<sequence>MENYTVILVLLGIMIVISTIAENLKFSMPIVLIFAGIGLGFIPGMPTVQINSEIIFLLFLPPLLYDASFKIPLNDFKANLSTISSLAITLVFLTTAGLAAISYYLIPGMTWPLAFVLGAILAPTDAVAALSITKGLKLSSLSTTILEGESLINDASALVAFRFAIAAVTGSVFIWYNALLTFVILLAGGFLVGFLIAKSLGVLLRMFRNNTVTILSLLLLAPFVTYLVAEKFHTSGVIAVVTLGFSMSRLSQFKFPDHVKHQSETIWDMVTFMLNGLIFILIGLEFPIIVEELSGTQLLTYAGIALLLTFTALVIRTWNVYVNRRRLLRAYHHPKLKGTSREIPQSVLISLQDSMVISWSGMRGIISLAIAMGLPYVVGENGVPMKNVIIYITTVVVLITVVGQGLLLPRIVKRGEARFAGSDL</sequence>
<evidence type="ECO:0000256" key="10">
    <source>
        <dbReference type="SAM" id="Phobius"/>
    </source>
</evidence>
<dbReference type="GO" id="GO:0015385">
    <property type="term" value="F:sodium:proton antiporter activity"/>
    <property type="evidence" value="ECO:0007669"/>
    <property type="project" value="InterPro"/>
</dbReference>
<dbReference type="AlphaFoldDB" id="A0A327QMI8"/>
<feature type="transmembrane region" description="Helical" evidence="10">
    <location>
        <begin position="356"/>
        <end position="376"/>
    </location>
</feature>
<feature type="transmembrane region" description="Helical" evidence="10">
    <location>
        <begin position="211"/>
        <end position="229"/>
    </location>
</feature>
<feature type="transmembrane region" description="Helical" evidence="10">
    <location>
        <begin position="6"/>
        <end position="24"/>
    </location>
</feature>
<protein>
    <submittedName>
        <fullName evidence="12">CPA1 family monovalent cation:H+ antiporter</fullName>
    </submittedName>
</protein>
<keyword evidence="9" id="KW-0739">Sodium transport</keyword>
<reference evidence="12 13" key="1">
    <citation type="submission" date="2018-06" db="EMBL/GenBank/DDBJ databases">
        <title>Genomic Encyclopedia of Archaeal and Bacterial Type Strains, Phase II (KMG-II): from individual species to whole genera.</title>
        <authorList>
            <person name="Goeker M."/>
        </authorList>
    </citation>
    <scope>NUCLEOTIDE SEQUENCE [LARGE SCALE GENOMIC DNA]</scope>
    <source>
        <strain evidence="12 13">DSM 23857</strain>
    </source>
</reference>
<feature type="transmembrane region" description="Helical" evidence="10">
    <location>
        <begin position="265"/>
        <end position="286"/>
    </location>
</feature>
<feature type="transmembrane region" description="Helical" evidence="10">
    <location>
        <begin position="298"/>
        <end position="319"/>
    </location>
</feature>
<keyword evidence="2" id="KW-0813">Transport</keyword>
<keyword evidence="13" id="KW-1185">Reference proteome</keyword>
<dbReference type="PANTHER" id="PTHR10110:SF86">
    <property type="entry name" value="SODIUM_HYDROGEN EXCHANGER 7"/>
    <property type="match status" value="1"/>
</dbReference>
<evidence type="ECO:0000256" key="9">
    <source>
        <dbReference type="ARBA" id="ARBA00023201"/>
    </source>
</evidence>
<feature type="transmembrane region" description="Helical" evidence="10">
    <location>
        <begin position="85"/>
        <end position="105"/>
    </location>
</feature>
<name>A0A327QMI8_9BACT</name>
<dbReference type="InterPro" id="IPR006153">
    <property type="entry name" value="Cation/H_exchanger_TM"/>
</dbReference>
<dbReference type="GO" id="GO:0051453">
    <property type="term" value="P:regulation of intracellular pH"/>
    <property type="evidence" value="ECO:0007669"/>
    <property type="project" value="TreeGrafter"/>
</dbReference>
<feature type="transmembrane region" description="Helical" evidence="10">
    <location>
        <begin position="182"/>
        <end position="204"/>
    </location>
</feature>
<feature type="domain" description="Cation/H+ exchanger transmembrane" evidence="11">
    <location>
        <begin position="15"/>
        <end position="413"/>
    </location>
</feature>
<keyword evidence="7" id="KW-0406">Ion transport</keyword>
<feature type="transmembrane region" description="Helical" evidence="10">
    <location>
        <begin position="31"/>
        <end position="48"/>
    </location>
</feature>
<evidence type="ECO:0000256" key="7">
    <source>
        <dbReference type="ARBA" id="ARBA00023065"/>
    </source>
</evidence>
<keyword evidence="6" id="KW-0915">Sodium</keyword>
<dbReference type="InterPro" id="IPR018422">
    <property type="entry name" value="Cation/H_exchanger_CPA1"/>
</dbReference>
<dbReference type="Pfam" id="PF00999">
    <property type="entry name" value="Na_H_Exchanger"/>
    <property type="match status" value="1"/>
</dbReference>
<dbReference type="EMBL" id="QLLL01000004">
    <property type="protein sequence ID" value="RAJ05471.1"/>
    <property type="molecule type" value="Genomic_DNA"/>
</dbReference>
<dbReference type="RefSeq" id="WP_111598056.1">
    <property type="nucleotide sequence ID" value="NZ_QLLL01000004.1"/>
</dbReference>
<comment type="subcellular location">
    <subcellularLocation>
        <location evidence="1">Cell membrane</location>
        <topology evidence="1">Multi-pass membrane protein</topology>
    </subcellularLocation>
</comment>
<comment type="caution">
    <text evidence="12">The sequence shown here is derived from an EMBL/GenBank/DDBJ whole genome shotgun (WGS) entry which is preliminary data.</text>
</comment>
<keyword evidence="4 10" id="KW-0812">Transmembrane</keyword>
<evidence type="ECO:0000256" key="2">
    <source>
        <dbReference type="ARBA" id="ARBA00022448"/>
    </source>
</evidence>